<evidence type="ECO:0000313" key="2">
    <source>
        <dbReference type="Proteomes" id="UP000182192"/>
    </source>
</evidence>
<sequence length="124" mass="14579">MSIQDYFIMGSEPLPDLSVDDIRKWLSEHTDKQSIIDAYAAVHNKAWWIEDNEYDYEEGTTAYTYACEQTDAWFALMDELQEIIFSYLRDEGITIPEKGYISVLAPFMEQHGYFDGNGWWVKKK</sequence>
<protein>
    <submittedName>
        <fullName evidence="1">Uncharacterized protein</fullName>
    </submittedName>
</protein>
<organism evidence="1 2">
    <name type="scientific">Ruminococcus albus</name>
    <dbReference type="NCBI Taxonomy" id="1264"/>
    <lineage>
        <taxon>Bacteria</taxon>
        <taxon>Bacillati</taxon>
        <taxon>Bacillota</taxon>
        <taxon>Clostridia</taxon>
        <taxon>Eubacteriales</taxon>
        <taxon>Oscillospiraceae</taxon>
        <taxon>Ruminococcus</taxon>
    </lineage>
</organism>
<evidence type="ECO:0000313" key="1">
    <source>
        <dbReference type="EMBL" id="SFC66013.1"/>
    </source>
</evidence>
<dbReference type="EMBL" id="FOKQ01000017">
    <property type="protein sequence ID" value="SFC66013.1"/>
    <property type="molecule type" value="Genomic_DNA"/>
</dbReference>
<accession>A0A1I1L6H7</accession>
<dbReference type="OrthoDB" id="2084917at2"/>
<reference evidence="1 2" key="1">
    <citation type="submission" date="2016-10" db="EMBL/GenBank/DDBJ databases">
        <authorList>
            <person name="de Groot N.N."/>
        </authorList>
    </citation>
    <scope>NUCLEOTIDE SEQUENCE [LARGE SCALE GENOMIC DNA]</scope>
    <source>
        <strain evidence="1 2">AR67</strain>
    </source>
</reference>
<proteinExistence type="predicted"/>
<dbReference type="RefSeq" id="WP_074961675.1">
    <property type="nucleotide sequence ID" value="NZ_FOKQ01000017.1"/>
</dbReference>
<gene>
    <name evidence="1" type="ORF">SAMN02910406_02130</name>
</gene>
<dbReference type="Proteomes" id="UP000182192">
    <property type="component" value="Unassembled WGS sequence"/>
</dbReference>
<name>A0A1I1L6H7_RUMAL</name>
<dbReference type="AlphaFoldDB" id="A0A1I1L6H7"/>